<feature type="domain" description="Histidine kinase" evidence="13">
    <location>
        <begin position="496"/>
        <end position="610"/>
    </location>
</feature>
<dbReference type="RefSeq" id="WP_154317994.1">
    <property type="nucleotide sequence ID" value="NZ_CAJGAA010000001.1"/>
</dbReference>
<evidence type="ECO:0000313" key="16">
    <source>
        <dbReference type="Proteomes" id="UP000441585"/>
    </source>
</evidence>
<dbReference type="InterPro" id="IPR036890">
    <property type="entry name" value="HATPase_C_sf"/>
</dbReference>
<keyword evidence="16" id="KW-1185">Reference proteome</keyword>
<keyword evidence="11 12" id="KW-0472">Membrane</keyword>
<dbReference type="PROSITE" id="PS50885">
    <property type="entry name" value="HAMP"/>
    <property type="match status" value="1"/>
</dbReference>
<keyword evidence="8" id="KW-0418">Kinase</keyword>
<evidence type="ECO:0000256" key="7">
    <source>
        <dbReference type="ARBA" id="ARBA00022741"/>
    </source>
</evidence>
<evidence type="ECO:0000313" key="15">
    <source>
        <dbReference type="EMBL" id="MRX52974.1"/>
    </source>
</evidence>
<dbReference type="Gene3D" id="6.10.340.10">
    <property type="match status" value="1"/>
</dbReference>
<evidence type="ECO:0000259" key="13">
    <source>
        <dbReference type="PROSITE" id="PS50109"/>
    </source>
</evidence>
<dbReference type="EMBL" id="WKKF01000001">
    <property type="protein sequence ID" value="MRX52974.1"/>
    <property type="molecule type" value="Genomic_DNA"/>
</dbReference>
<dbReference type="EC" id="2.7.13.3" evidence="3"/>
<dbReference type="PANTHER" id="PTHR34220">
    <property type="entry name" value="SENSOR HISTIDINE KINASE YPDA"/>
    <property type="match status" value="1"/>
</dbReference>
<feature type="transmembrane region" description="Helical" evidence="12">
    <location>
        <begin position="316"/>
        <end position="340"/>
    </location>
</feature>
<protein>
    <recommendedName>
        <fullName evidence="3">histidine kinase</fullName>
        <ecNumber evidence="3">2.7.13.3</ecNumber>
    </recommendedName>
</protein>
<comment type="catalytic activity">
    <reaction evidence="1">
        <text>ATP + protein L-histidine = ADP + protein N-phospho-L-histidine.</text>
        <dbReference type="EC" id="2.7.13.3"/>
    </reaction>
</comment>
<dbReference type="SUPFAM" id="SSF55874">
    <property type="entry name" value="ATPase domain of HSP90 chaperone/DNA topoisomerase II/histidine kinase"/>
    <property type="match status" value="1"/>
</dbReference>
<keyword evidence="5" id="KW-0597">Phosphoprotein</keyword>
<reference evidence="15 16" key="1">
    <citation type="submission" date="2019-11" db="EMBL/GenBank/DDBJ databases">
        <title>Bacillus idriensis genome.</title>
        <authorList>
            <person name="Konopka E.N."/>
            <person name="Newman J.D."/>
        </authorList>
    </citation>
    <scope>NUCLEOTIDE SEQUENCE [LARGE SCALE GENOMIC DNA]</scope>
    <source>
        <strain evidence="15 16">DSM 19097</strain>
    </source>
</reference>
<dbReference type="Gene3D" id="3.30.565.10">
    <property type="entry name" value="Histidine kinase-like ATPase, C-terminal domain"/>
    <property type="match status" value="1"/>
</dbReference>
<sequence>MFSFNKIKTSIYEYFLRLSLQKKFIALYIFIIMIPVITFTLIYTRQVDDSAIKDITNKNEYLLEIEKVHIENNIESMRRTAQMVVSDNEFIDFVKTRDETNVNDLLNFKMNAFSNVSRLQVNNPTIENIHLYTNNPYVNEMWPILFSEDRIKGKPWKQETIARNGMEFWWFEQQGYDILGRYPYRANAKISVLRELDYPKDEHLGIIEISMLQKNFFPKMFSTVDSVDSSIVVVDKNNNYIINPENSFLKNNQIDMKSLTKQFENKKKKGTFSFQYMNKETPILVGAIYLEGIDSYMLNIVSLETIFAETESTRDLVLGGIIFLVLILSYLTYRIISYLLKEMYKLMNTMKEAESGDFGVKVDVDGYSEIGQLAYHFKSMLSKINRLIADAVNKNAVTKEAELRALKTQIDSHFLFNTLENIKMMAEIKGDYETSDAVTSLGSMMRYNLRWKNDFVLLQEELSHIKNYVDIMNLRLEGRLTLIINVPDELMATEVLKMSLQPIVENAVKHGLTPVLYEKQGEIRLHAYRNETDIVIEITDNGIGMTAEDALNLNEKISSGLDAESSRGTGIGLVNVYERMQLHYGEEYGLEVQSKEGEYTKVAFHVPSFIAKEENLVVQALNR</sequence>
<dbReference type="SMART" id="SM00387">
    <property type="entry name" value="HATPase_c"/>
    <property type="match status" value="1"/>
</dbReference>
<dbReference type="GO" id="GO:0005524">
    <property type="term" value="F:ATP binding"/>
    <property type="evidence" value="ECO:0007669"/>
    <property type="project" value="UniProtKB-KW"/>
</dbReference>
<evidence type="ECO:0000259" key="14">
    <source>
        <dbReference type="PROSITE" id="PS50885"/>
    </source>
</evidence>
<keyword evidence="12" id="KW-0812">Transmembrane</keyword>
<dbReference type="Proteomes" id="UP000441585">
    <property type="component" value="Unassembled WGS sequence"/>
</dbReference>
<dbReference type="InterPro" id="IPR003660">
    <property type="entry name" value="HAMP_dom"/>
</dbReference>
<dbReference type="InterPro" id="IPR005467">
    <property type="entry name" value="His_kinase_dom"/>
</dbReference>
<dbReference type="Pfam" id="PF02518">
    <property type="entry name" value="HATPase_c"/>
    <property type="match status" value="1"/>
</dbReference>
<feature type="domain" description="HAMP" evidence="14">
    <location>
        <begin position="337"/>
        <end position="389"/>
    </location>
</feature>
<dbReference type="PRINTS" id="PR00344">
    <property type="entry name" value="BCTRLSENSOR"/>
</dbReference>
<keyword evidence="10" id="KW-0902">Two-component regulatory system</keyword>
<dbReference type="InterPro" id="IPR010559">
    <property type="entry name" value="Sig_transdc_His_kin_internal"/>
</dbReference>
<comment type="caution">
    <text evidence="15">The sequence shown here is derived from an EMBL/GenBank/DDBJ whole genome shotgun (WGS) entry which is preliminary data.</text>
</comment>
<evidence type="ECO:0000256" key="9">
    <source>
        <dbReference type="ARBA" id="ARBA00022840"/>
    </source>
</evidence>
<evidence type="ECO:0000256" key="1">
    <source>
        <dbReference type="ARBA" id="ARBA00000085"/>
    </source>
</evidence>
<dbReference type="GO" id="GO:0005886">
    <property type="term" value="C:plasma membrane"/>
    <property type="evidence" value="ECO:0007669"/>
    <property type="project" value="UniProtKB-SubCell"/>
</dbReference>
<name>A0A6I2M6L1_9BACI</name>
<keyword evidence="6" id="KW-0808">Transferase</keyword>
<organism evidence="15 16">
    <name type="scientific">Metabacillus idriensis</name>
    <dbReference type="NCBI Taxonomy" id="324768"/>
    <lineage>
        <taxon>Bacteria</taxon>
        <taxon>Bacillati</taxon>
        <taxon>Bacillota</taxon>
        <taxon>Bacilli</taxon>
        <taxon>Bacillales</taxon>
        <taxon>Bacillaceae</taxon>
        <taxon>Metabacillus</taxon>
    </lineage>
</organism>
<keyword evidence="9" id="KW-0067">ATP-binding</keyword>
<keyword evidence="4" id="KW-1003">Cell membrane</keyword>
<evidence type="ECO:0000256" key="10">
    <source>
        <dbReference type="ARBA" id="ARBA00023012"/>
    </source>
</evidence>
<dbReference type="SUPFAM" id="SSF158472">
    <property type="entry name" value="HAMP domain-like"/>
    <property type="match status" value="1"/>
</dbReference>
<evidence type="ECO:0000256" key="4">
    <source>
        <dbReference type="ARBA" id="ARBA00022475"/>
    </source>
</evidence>
<dbReference type="AlphaFoldDB" id="A0A6I2M6L1"/>
<dbReference type="InterPro" id="IPR003594">
    <property type="entry name" value="HATPase_dom"/>
</dbReference>
<evidence type="ECO:0000256" key="5">
    <source>
        <dbReference type="ARBA" id="ARBA00022553"/>
    </source>
</evidence>
<proteinExistence type="predicted"/>
<dbReference type="PROSITE" id="PS50109">
    <property type="entry name" value="HIS_KIN"/>
    <property type="match status" value="1"/>
</dbReference>
<evidence type="ECO:0000256" key="8">
    <source>
        <dbReference type="ARBA" id="ARBA00022777"/>
    </source>
</evidence>
<dbReference type="GO" id="GO:0000155">
    <property type="term" value="F:phosphorelay sensor kinase activity"/>
    <property type="evidence" value="ECO:0007669"/>
    <property type="project" value="InterPro"/>
</dbReference>
<accession>A0A6I2M6L1</accession>
<evidence type="ECO:0000256" key="11">
    <source>
        <dbReference type="ARBA" id="ARBA00023136"/>
    </source>
</evidence>
<gene>
    <name evidence="15" type="ORF">GJU41_03240</name>
</gene>
<dbReference type="SMART" id="SM00304">
    <property type="entry name" value="HAMP"/>
    <property type="match status" value="1"/>
</dbReference>
<keyword evidence="7" id="KW-0547">Nucleotide-binding</keyword>
<dbReference type="InterPro" id="IPR004358">
    <property type="entry name" value="Sig_transdc_His_kin-like_C"/>
</dbReference>
<evidence type="ECO:0000256" key="3">
    <source>
        <dbReference type="ARBA" id="ARBA00012438"/>
    </source>
</evidence>
<evidence type="ECO:0000256" key="6">
    <source>
        <dbReference type="ARBA" id="ARBA00022679"/>
    </source>
</evidence>
<dbReference type="InterPro" id="IPR050640">
    <property type="entry name" value="Bact_2-comp_sensor_kinase"/>
</dbReference>
<dbReference type="Pfam" id="PF06580">
    <property type="entry name" value="His_kinase"/>
    <property type="match status" value="1"/>
</dbReference>
<feature type="transmembrane region" description="Helical" evidence="12">
    <location>
        <begin position="24"/>
        <end position="43"/>
    </location>
</feature>
<dbReference type="PANTHER" id="PTHR34220:SF7">
    <property type="entry name" value="SENSOR HISTIDINE KINASE YPDA"/>
    <property type="match status" value="1"/>
</dbReference>
<dbReference type="CDD" id="cd06225">
    <property type="entry name" value="HAMP"/>
    <property type="match status" value="1"/>
</dbReference>
<evidence type="ECO:0000256" key="2">
    <source>
        <dbReference type="ARBA" id="ARBA00004651"/>
    </source>
</evidence>
<evidence type="ECO:0000256" key="12">
    <source>
        <dbReference type="SAM" id="Phobius"/>
    </source>
</evidence>
<keyword evidence="12" id="KW-1133">Transmembrane helix</keyword>
<comment type="subcellular location">
    <subcellularLocation>
        <location evidence="2">Cell membrane</location>
        <topology evidence="2">Multi-pass membrane protein</topology>
    </subcellularLocation>
</comment>